<keyword evidence="8" id="KW-0811">Translocation</keyword>
<dbReference type="SUPFAM" id="SSF82866">
    <property type="entry name" value="Multidrug efflux transporter AcrB transmembrane domain"/>
    <property type="match status" value="1"/>
</dbReference>
<reference evidence="13" key="1">
    <citation type="submission" date="2009-10" db="EMBL/GenBank/DDBJ databases">
        <title>Diversity of trophic interactions inside an arsenic-rich microbial ecosystem.</title>
        <authorList>
            <person name="Bertin P.N."/>
            <person name="Heinrich-Salmeron A."/>
            <person name="Pelletier E."/>
            <person name="Goulhen-Chollet F."/>
            <person name="Arsene-Ploetze F."/>
            <person name="Gallien S."/>
            <person name="Calteau A."/>
            <person name="Vallenet D."/>
            <person name="Casiot C."/>
            <person name="Chane-Woon-Ming B."/>
            <person name="Giloteaux L."/>
            <person name="Barakat M."/>
            <person name="Bonnefoy V."/>
            <person name="Bruneel O."/>
            <person name="Chandler M."/>
            <person name="Cleiss J."/>
            <person name="Duran R."/>
            <person name="Elbaz-Poulichet F."/>
            <person name="Fonknechten N."/>
            <person name="Lauga B."/>
            <person name="Mornico D."/>
            <person name="Ortet P."/>
            <person name="Schaeffer C."/>
            <person name="Siguier P."/>
            <person name="Alexander Thil Smith A."/>
            <person name="Van Dorsselaer A."/>
            <person name="Weissenbach J."/>
            <person name="Medigue C."/>
            <person name="Le Paslier D."/>
        </authorList>
    </citation>
    <scope>NUCLEOTIDE SEQUENCE</scope>
</reference>
<dbReference type="NCBIfam" id="TIGR00966">
    <property type="entry name" value="transloc_SecF"/>
    <property type="match status" value="1"/>
</dbReference>
<keyword evidence="6" id="KW-0653">Protein transport</keyword>
<evidence type="ECO:0000256" key="10">
    <source>
        <dbReference type="SAM" id="MobiDB-lite"/>
    </source>
</evidence>
<comment type="subcellular location">
    <subcellularLocation>
        <location evidence="1">Cell membrane</location>
        <topology evidence="1">Multi-pass membrane protein</topology>
    </subcellularLocation>
</comment>
<dbReference type="EMBL" id="CABO01000038">
    <property type="protein sequence ID" value="CBI02489.1"/>
    <property type="molecule type" value="Genomic_DNA"/>
</dbReference>
<protein>
    <recommendedName>
        <fullName evidence="2">Protein translocase subunit SecF</fullName>
    </recommendedName>
</protein>
<evidence type="ECO:0000256" key="6">
    <source>
        <dbReference type="ARBA" id="ARBA00022927"/>
    </source>
</evidence>
<feature type="transmembrane region" description="Helical" evidence="11">
    <location>
        <begin position="141"/>
        <end position="162"/>
    </location>
</feature>
<dbReference type="AlphaFoldDB" id="E6Q5M0"/>
<dbReference type="PANTHER" id="PTHR30081:SF8">
    <property type="entry name" value="PROTEIN TRANSLOCASE SUBUNIT SECF"/>
    <property type="match status" value="1"/>
</dbReference>
<dbReference type="PRINTS" id="PR01755">
    <property type="entry name" value="SECFTRNLCASE"/>
</dbReference>
<dbReference type="GO" id="GO:0006886">
    <property type="term" value="P:intracellular protein transport"/>
    <property type="evidence" value="ECO:0007669"/>
    <property type="project" value="InterPro"/>
</dbReference>
<evidence type="ECO:0000259" key="12">
    <source>
        <dbReference type="Pfam" id="PF02355"/>
    </source>
</evidence>
<proteinExistence type="predicted"/>
<feature type="transmembrane region" description="Helical" evidence="11">
    <location>
        <begin position="12"/>
        <end position="34"/>
    </location>
</feature>
<keyword evidence="7 11" id="KW-1133">Transmembrane helix</keyword>
<dbReference type="GO" id="GO:0015450">
    <property type="term" value="F:protein-transporting ATPase activity"/>
    <property type="evidence" value="ECO:0007669"/>
    <property type="project" value="InterPro"/>
</dbReference>
<dbReference type="InterPro" id="IPR022813">
    <property type="entry name" value="SecD/SecF_arch_bac"/>
</dbReference>
<evidence type="ECO:0000256" key="3">
    <source>
        <dbReference type="ARBA" id="ARBA00022448"/>
    </source>
</evidence>
<dbReference type="Gene3D" id="1.20.1640.10">
    <property type="entry name" value="Multidrug efflux transporter AcrB transmembrane domain"/>
    <property type="match status" value="1"/>
</dbReference>
<dbReference type="InterPro" id="IPR005665">
    <property type="entry name" value="SecF_bac"/>
</dbReference>
<feature type="domain" description="Protein export membrane protein SecD/SecF C-terminal" evidence="12">
    <location>
        <begin position="124"/>
        <end position="302"/>
    </location>
</feature>
<dbReference type="GO" id="GO:0005886">
    <property type="term" value="C:plasma membrane"/>
    <property type="evidence" value="ECO:0007669"/>
    <property type="project" value="UniProtKB-SubCell"/>
</dbReference>
<dbReference type="Pfam" id="PF02355">
    <property type="entry name" value="SecD_SecF_C"/>
    <property type="match status" value="1"/>
</dbReference>
<evidence type="ECO:0000256" key="2">
    <source>
        <dbReference type="ARBA" id="ARBA00015792"/>
    </source>
</evidence>
<evidence type="ECO:0000256" key="7">
    <source>
        <dbReference type="ARBA" id="ARBA00022989"/>
    </source>
</evidence>
<evidence type="ECO:0000313" key="13">
    <source>
        <dbReference type="EMBL" id="CBI02489.1"/>
    </source>
</evidence>
<feature type="transmembrane region" description="Helical" evidence="11">
    <location>
        <begin position="275"/>
        <end position="300"/>
    </location>
</feature>
<evidence type="ECO:0000256" key="5">
    <source>
        <dbReference type="ARBA" id="ARBA00022692"/>
    </source>
</evidence>
<keyword evidence="9 11" id="KW-0472">Membrane</keyword>
<sequence>MLFRRLNWNIVGWFRIVSTISYLVIAIGLGAMFYHASQAPGGFKFSHMLRLGLSFTGGTDITVAYNTPESSAQIRAAIVPLGIGDARINTVGSSGKRFIIETQKAYANDSTPLWAALGTVAPVDRAASQIASVGPSLGKEYLSSAIWALVIALSIQFLYIAFRFGWNYIFGLVTVIALVRDAAMMIGIYALADKRADDAFLAAVLTVIGYSVMDTIVILDRIRENTKLMAGKAYDYIVNESIKQTMTRSFNTLATVIITLVALLALGGASLKNFAFALLVGICSGGYHSIFYSAPLVLTFRKRQLAAAAKRRADATALRAAGPRAAAEAAATGVTRSGQPREDIVAARRERRAKRKGTRPEASGVTPVRYKRKRDESNVALAEPDLHEYQDERVEEYDPLDAQNAGLDESALVQGHEEITLDLDAAERPAHE</sequence>
<feature type="transmembrane region" description="Helical" evidence="11">
    <location>
        <begin position="169"/>
        <end position="192"/>
    </location>
</feature>
<dbReference type="InterPro" id="IPR022645">
    <property type="entry name" value="SecD/SecF_bac"/>
</dbReference>
<evidence type="ECO:0000256" key="11">
    <source>
        <dbReference type="SAM" id="Phobius"/>
    </source>
</evidence>
<accession>E6Q5M0</accession>
<evidence type="ECO:0000256" key="8">
    <source>
        <dbReference type="ARBA" id="ARBA00023010"/>
    </source>
</evidence>
<keyword evidence="5 11" id="KW-0812">Transmembrane</keyword>
<organism evidence="13">
    <name type="scientific">mine drainage metagenome</name>
    <dbReference type="NCBI Taxonomy" id="410659"/>
    <lineage>
        <taxon>unclassified sequences</taxon>
        <taxon>metagenomes</taxon>
        <taxon>ecological metagenomes</taxon>
    </lineage>
</organism>
<keyword evidence="4" id="KW-1003">Cell membrane</keyword>
<name>E6Q5M0_9ZZZZ</name>
<evidence type="ECO:0000256" key="1">
    <source>
        <dbReference type="ARBA" id="ARBA00004651"/>
    </source>
</evidence>
<feature type="transmembrane region" description="Helical" evidence="11">
    <location>
        <begin position="250"/>
        <end position="269"/>
    </location>
</feature>
<comment type="caution">
    <text evidence="13">The sequence shown here is derived from an EMBL/GenBank/DDBJ whole genome shotgun (WGS) entry which is preliminary data.</text>
</comment>
<evidence type="ECO:0000256" key="4">
    <source>
        <dbReference type="ARBA" id="ARBA00022475"/>
    </source>
</evidence>
<feature type="transmembrane region" description="Helical" evidence="11">
    <location>
        <begin position="198"/>
        <end position="219"/>
    </location>
</feature>
<evidence type="ECO:0000256" key="9">
    <source>
        <dbReference type="ARBA" id="ARBA00023136"/>
    </source>
</evidence>
<dbReference type="PANTHER" id="PTHR30081">
    <property type="entry name" value="PROTEIN-EXPORT MEMBRANE PROTEIN SEC"/>
    <property type="match status" value="1"/>
</dbReference>
<gene>
    <name evidence="13" type="ORF">CARN4_1151</name>
</gene>
<keyword evidence="3" id="KW-0813">Transport</keyword>
<feature type="region of interest" description="Disordered" evidence="10">
    <location>
        <begin position="350"/>
        <end position="385"/>
    </location>
</feature>
<dbReference type="InterPro" id="IPR048634">
    <property type="entry name" value="SecD_SecF_C"/>
</dbReference>